<dbReference type="AlphaFoldDB" id="A0A2K3LUH1"/>
<feature type="region of interest" description="Disordered" evidence="1">
    <location>
        <begin position="1"/>
        <end position="72"/>
    </location>
</feature>
<proteinExistence type="predicted"/>
<evidence type="ECO:0000313" key="3">
    <source>
        <dbReference type="Proteomes" id="UP000236291"/>
    </source>
</evidence>
<accession>A0A2K3LUH1</accession>
<evidence type="ECO:0000313" key="2">
    <source>
        <dbReference type="EMBL" id="PNX82188.1"/>
    </source>
</evidence>
<dbReference type="PANTHER" id="PTHR33223:SF10">
    <property type="entry name" value="AMINOTRANSFERASE-LIKE PLANT MOBILE DOMAIN-CONTAINING PROTEIN"/>
    <property type="match status" value="1"/>
</dbReference>
<dbReference type="PANTHER" id="PTHR33223">
    <property type="entry name" value="CCHC-TYPE DOMAIN-CONTAINING PROTEIN"/>
    <property type="match status" value="1"/>
</dbReference>
<protein>
    <submittedName>
        <fullName evidence="2">Uncharacterized protein</fullName>
    </submittedName>
</protein>
<reference evidence="2 3" key="1">
    <citation type="journal article" date="2014" name="Am. J. Bot.">
        <title>Genome assembly and annotation for red clover (Trifolium pratense; Fabaceae).</title>
        <authorList>
            <person name="Istvanek J."/>
            <person name="Jaros M."/>
            <person name="Krenek A."/>
            <person name="Repkova J."/>
        </authorList>
    </citation>
    <scope>NUCLEOTIDE SEQUENCE [LARGE SCALE GENOMIC DNA]</scope>
    <source>
        <strain evidence="3">cv. Tatra</strain>
        <tissue evidence="2">Young leaves</tissue>
    </source>
</reference>
<feature type="compositionally biased region" description="Basic and acidic residues" evidence="1">
    <location>
        <begin position="13"/>
        <end position="23"/>
    </location>
</feature>
<sequence>MRSRSPRSRRRNEKPTIPRRNDSSSRNSPRRKDRPTRYSPRRHSPRRDSTPPQHLRHYSLAEEKRHRGPLSRSIMDLPLPVRLEKPPAMDIFDGSTDSVDHIENIEAVLEYKNARGSIKCKLFPTTLRKGTMAGYKRFPPGSIDSWTELCCLFTAHFTASRRHPRTEAKNGTINPCI</sequence>
<dbReference type="Proteomes" id="UP000236291">
    <property type="component" value="Unassembled WGS sequence"/>
</dbReference>
<reference evidence="2 3" key="2">
    <citation type="journal article" date="2017" name="Front. Plant Sci.">
        <title>Gene Classification and Mining of Molecular Markers Useful in Red Clover (Trifolium pratense) Breeding.</title>
        <authorList>
            <person name="Istvanek J."/>
            <person name="Dluhosova J."/>
            <person name="Dluhos P."/>
            <person name="Patkova L."/>
            <person name="Nedelnik J."/>
            <person name="Repkova J."/>
        </authorList>
    </citation>
    <scope>NUCLEOTIDE SEQUENCE [LARGE SCALE GENOMIC DNA]</scope>
    <source>
        <strain evidence="3">cv. Tatra</strain>
        <tissue evidence="2">Young leaves</tissue>
    </source>
</reference>
<name>A0A2K3LUH1_TRIPR</name>
<organism evidence="2 3">
    <name type="scientific">Trifolium pratense</name>
    <name type="common">Red clover</name>
    <dbReference type="NCBI Taxonomy" id="57577"/>
    <lineage>
        <taxon>Eukaryota</taxon>
        <taxon>Viridiplantae</taxon>
        <taxon>Streptophyta</taxon>
        <taxon>Embryophyta</taxon>
        <taxon>Tracheophyta</taxon>
        <taxon>Spermatophyta</taxon>
        <taxon>Magnoliopsida</taxon>
        <taxon>eudicotyledons</taxon>
        <taxon>Gunneridae</taxon>
        <taxon>Pentapetalae</taxon>
        <taxon>rosids</taxon>
        <taxon>fabids</taxon>
        <taxon>Fabales</taxon>
        <taxon>Fabaceae</taxon>
        <taxon>Papilionoideae</taxon>
        <taxon>50 kb inversion clade</taxon>
        <taxon>NPAAA clade</taxon>
        <taxon>Hologalegina</taxon>
        <taxon>IRL clade</taxon>
        <taxon>Trifolieae</taxon>
        <taxon>Trifolium</taxon>
    </lineage>
</organism>
<dbReference type="EMBL" id="ASHM01041455">
    <property type="protein sequence ID" value="PNX82188.1"/>
    <property type="molecule type" value="Genomic_DNA"/>
</dbReference>
<feature type="compositionally biased region" description="Basic residues" evidence="1">
    <location>
        <begin position="28"/>
        <end position="45"/>
    </location>
</feature>
<feature type="compositionally biased region" description="Basic residues" evidence="1">
    <location>
        <begin position="1"/>
        <end position="12"/>
    </location>
</feature>
<gene>
    <name evidence="2" type="ORF">L195_g038216</name>
</gene>
<comment type="caution">
    <text evidence="2">The sequence shown here is derived from an EMBL/GenBank/DDBJ whole genome shotgun (WGS) entry which is preliminary data.</text>
</comment>
<evidence type="ECO:0000256" key="1">
    <source>
        <dbReference type="SAM" id="MobiDB-lite"/>
    </source>
</evidence>